<dbReference type="InterPro" id="IPR036390">
    <property type="entry name" value="WH_DNA-bd_sf"/>
</dbReference>
<dbReference type="InterPro" id="IPR012318">
    <property type="entry name" value="HTH_CRP"/>
</dbReference>
<dbReference type="GO" id="GO:0003700">
    <property type="term" value="F:DNA-binding transcription factor activity"/>
    <property type="evidence" value="ECO:0007669"/>
    <property type="project" value="TreeGrafter"/>
</dbReference>
<dbReference type="Pfam" id="PF00027">
    <property type="entry name" value="cNMP_binding"/>
    <property type="match status" value="1"/>
</dbReference>
<dbReference type="GO" id="GO:0003677">
    <property type="term" value="F:DNA binding"/>
    <property type="evidence" value="ECO:0007669"/>
    <property type="project" value="UniProtKB-KW"/>
</dbReference>
<evidence type="ECO:0000259" key="4">
    <source>
        <dbReference type="PROSITE" id="PS50042"/>
    </source>
</evidence>
<feature type="domain" description="Cyclic nucleotide-binding" evidence="4">
    <location>
        <begin position="11"/>
        <end position="131"/>
    </location>
</feature>
<evidence type="ECO:0000256" key="3">
    <source>
        <dbReference type="ARBA" id="ARBA00023163"/>
    </source>
</evidence>
<evidence type="ECO:0000313" key="6">
    <source>
        <dbReference type="Proteomes" id="UP000193978"/>
    </source>
</evidence>
<dbReference type="InterPro" id="IPR000595">
    <property type="entry name" value="cNMP-bd_dom"/>
</dbReference>
<dbReference type="SMART" id="SM00100">
    <property type="entry name" value="cNMP"/>
    <property type="match status" value="1"/>
</dbReference>
<protein>
    <recommendedName>
        <fullName evidence="4">Cyclic nucleotide-binding domain-containing protein</fullName>
    </recommendedName>
</protein>
<proteinExistence type="predicted"/>
<keyword evidence="6" id="KW-1185">Reference proteome</keyword>
<dbReference type="PANTHER" id="PTHR24567">
    <property type="entry name" value="CRP FAMILY TRANSCRIPTIONAL REGULATORY PROTEIN"/>
    <property type="match status" value="1"/>
</dbReference>
<dbReference type="GO" id="GO:0005829">
    <property type="term" value="C:cytosol"/>
    <property type="evidence" value="ECO:0007669"/>
    <property type="project" value="TreeGrafter"/>
</dbReference>
<dbReference type="InterPro" id="IPR036388">
    <property type="entry name" value="WH-like_DNA-bd_sf"/>
</dbReference>
<dbReference type="Pfam" id="PF13545">
    <property type="entry name" value="HTH_Crp_2"/>
    <property type="match status" value="1"/>
</dbReference>
<dbReference type="SUPFAM" id="SSF51206">
    <property type="entry name" value="cAMP-binding domain-like"/>
    <property type="match status" value="1"/>
</dbReference>
<organism evidence="5 6">
    <name type="scientific">Methylocystis bryophila</name>
    <dbReference type="NCBI Taxonomy" id="655015"/>
    <lineage>
        <taxon>Bacteria</taxon>
        <taxon>Pseudomonadati</taxon>
        <taxon>Pseudomonadota</taxon>
        <taxon>Alphaproteobacteria</taxon>
        <taxon>Hyphomicrobiales</taxon>
        <taxon>Methylocystaceae</taxon>
        <taxon>Methylocystis</taxon>
    </lineage>
</organism>
<dbReference type="OrthoDB" id="190787at2"/>
<keyword evidence="2" id="KW-0238">DNA-binding</keyword>
<dbReference type="Proteomes" id="UP000193978">
    <property type="component" value="Chromosome"/>
</dbReference>
<dbReference type="STRING" id="655015.B1812_12640"/>
<dbReference type="InterPro" id="IPR014710">
    <property type="entry name" value="RmlC-like_jellyroll"/>
</dbReference>
<gene>
    <name evidence="5" type="ORF">B1812_12640</name>
</gene>
<dbReference type="SUPFAM" id="SSF46785">
    <property type="entry name" value="Winged helix' DNA-binding domain"/>
    <property type="match status" value="1"/>
</dbReference>
<evidence type="ECO:0000256" key="1">
    <source>
        <dbReference type="ARBA" id="ARBA00023015"/>
    </source>
</evidence>
<dbReference type="Gene3D" id="2.60.120.10">
    <property type="entry name" value="Jelly Rolls"/>
    <property type="match status" value="1"/>
</dbReference>
<dbReference type="KEGG" id="mbry:B1812_12640"/>
<dbReference type="PANTHER" id="PTHR24567:SF74">
    <property type="entry name" value="HTH-TYPE TRANSCRIPTIONAL REGULATOR ARCR"/>
    <property type="match status" value="1"/>
</dbReference>
<name>A0A1W6MW89_9HYPH</name>
<dbReference type="AlphaFoldDB" id="A0A1W6MW89"/>
<dbReference type="InterPro" id="IPR050397">
    <property type="entry name" value="Env_Response_Regulators"/>
</dbReference>
<dbReference type="RefSeq" id="WP_085771903.1">
    <property type="nucleotide sequence ID" value="NZ_AP027149.1"/>
</dbReference>
<keyword evidence="3" id="KW-0804">Transcription</keyword>
<dbReference type="PROSITE" id="PS50042">
    <property type="entry name" value="CNMP_BINDING_3"/>
    <property type="match status" value="1"/>
</dbReference>
<sequence length="229" mass="25370">MSESPLRDFPFFANVDNAILQRLATEAKIETYEASAVLFRQGERVTALTFVLRGFVKLTRTAANGDETLISMRTEGASLNEAAARADETHHYSAEAVGPATALKIPAGRLARFMAENPSLALAALADAKRTVAELTGEIESLKAHSAEHRLMRFLISFCPPEEDRCHFRLPYDKRFVAARLGVTQETLSRSFARLRAYGVRTEARGIGIESVARLRAQFEDKARDARVE</sequence>
<dbReference type="InterPro" id="IPR018490">
    <property type="entry name" value="cNMP-bd_dom_sf"/>
</dbReference>
<evidence type="ECO:0000256" key="2">
    <source>
        <dbReference type="ARBA" id="ARBA00023125"/>
    </source>
</evidence>
<accession>A0A1W6MW89</accession>
<reference evidence="5 6" key="1">
    <citation type="submission" date="2017-02" db="EMBL/GenBank/DDBJ databases">
        <authorList>
            <person name="Peterson S.W."/>
        </authorList>
    </citation>
    <scope>NUCLEOTIDE SEQUENCE [LARGE SCALE GENOMIC DNA]</scope>
    <source>
        <strain evidence="5 6">S285</strain>
    </source>
</reference>
<dbReference type="CDD" id="cd00038">
    <property type="entry name" value="CAP_ED"/>
    <property type="match status" value="1"/>
</dbReference>
<keyword evidence="1" id="KW-0805">Transcription regulation</keyword>
<dbReference type="Gene3D" id="1.10.10.10">
    <property type="entry name" value="Winged helix-like DNA-binding domain superfamily/Winged helix DNA-binding domain"/>
    <property type="match status" value="1"/>
</dbReference>
<dbReference type="EMBL" id="CP019948">
    <property type="protein sequence ID" value="ARN81786.1"/>
    <property type="molecule type" value="Genomic_DNA"/>
</dbReference>
<evidence type="ECO:0000313" key="5">
    <source>
        <dbReference type="EMBL" id="ARN81786.1"/>
    </source>
</evidence>